<sequence length="35" mass="3952">MVYYEGKKKRIGGKMADGVYSSPSFLGREGDRIVR</sequence>
<proteinExistence type="predicted"/>
<comment type="caution">
    <text evidence="1">The sequence shown here is derived from an EMBL/GenBank/DDBJ whole genome shotgun (WGS) entry which is preliminary data.</text>
</comment>
<evidence type="ECO:0000313" key="1">
    <source>
        <dbReference type="EMBL" id="EJW96670.1"/>
    </source>
</evidence>
<gene>
    <name evidence="1" type="ORF">EVA_15250</name>
</gene>
<organism evidence="1">
    <name type="scientific">gut metagenome</name>
    <dbReference type="NCBI Taxonomy" id="749906"/>
    <lineage>
        <taxon>unclassified sequences</taxon>
        <taxon>metagenomes</taxon>
        <taxon>organismal metagenomes</taxon>
    </lineage>
</organism>
<dbReference type="EMBL" id="AMCI01005171">
    <property type="protein sequence ID" value="EJW96670.1"/>
    <property type="molecule type" value="Genomic_DNA"/>
</dbReference>
<name>J9C9U4_9ZZZZ</name>
<accession>J9C9U4</accession>
<reference evidence="1" key="1">
    <citation type="journal article" date="2012" name="PLoS ONE">
        <title>Gene sets for utilization of primary and secondary nutrition supplies in the distal gut of endangered iberian lynx.</title>
        <authorList>
            <person name="Alcaide M."/>
            <person name="Messina E."/>
            <person name="Richter M."/>
            <person name="Bargiela R."/>
            <person name="Peplies J."/>
            <person name="Huws S.A."/>
            <person name="Newbold C.J."/>
            <person name="Golyshin P.N."/>
            <person name="Simon M.A."/>
            <person name="Lopez G."/>
            <person name="Yakimov M.M."/>
            <person name="Ferrer M."/>
        </authorList>
    </citation>
    <scope>NUCLEOTIDE SEQUENCE</scope>
</reference>
<dbReference type="AlphaFoldDB" id="J9C9U4"/>
<protein>
    <submittedName>
        <fullName evidence="1">Uncharacterized protein</fullName>
    </submittedName>
</protein>